<name>A0A9E7A241_9FLAO</name>
<keyword evidence="2" id="KW-0732">Signal</keyword>
<evidence type="ECO:0000256" key="1">
    <source>
        <dbReference type="SAM" id="Coils"/>
    </source>
</evidence>
<gene>
    <name evidence="3" type="ORF">MQE35_03530</name>
</gene>
<accession>A0A9E7A241</accession>
<dbReference type="EMBL" id="CP094358">
    <property type="protein sequence ID" value="UOB18366.1"/>
    <property type="molecule type" value="Genomic_DNA"/>
</dbReference>
<feature type="chain" id="PRO_5038738435" evidence="2">
    <location>
        <begin position="21"/>
        <end position="334"/>
    </location>
</feature>
<dbReference type="RefSeq" id="WP_255844535.1">
    <property type="nucleotide sequence ID" value="NZ_CP094358.1"/>
</dbReference>
<keyword evidence="4" id="KW-1185">Reference proteome</keyword>
<reference evidence="3" key="1">
    <citation type="submission" date="2022-03" db="EMBL/GenBank/DDBJ databases">
        <title>Description of Abyssus ytuae gen. nov., sp. nov., a novel member of the family Flavobacteriaceae isolated from the sediment of Mariana Trench.</title>
        <authorList>
            <person name="Zhang J."/>
            <person name="Xu X."/>
        </authorList>
    </citation>
    <scope>NUCLEOTIDE SEQUENCE</scope>
    <source>
        <strain evidence="3">MT3330</strain>
    </source>
</reference>
<evidence type="ECO:0000313" key="4">
    <source>
        <dbReference type="Proteomes" id="UP000831290"/>
    </source>
</evidence>
<organism evidence="3 4">
    <name type="scientific">Abyssalbus ytuae</name>
    <dbReference type="NCBI Taxonomy" id="2926907"/>
    <lineage>
        <taxon>Bacteria</taxon>
        <taxon>Pseudomonadati</taxon>
        <taxon>Bacteroidota</taxon>
        <taxon>Flavobacteriia</taxon>
        <taxon>Flavobacteriales</taxon>
        <taxon>Flavobacteriaceae</taxon>
        <taxon>Abyssalbus</taxon>
    </lineage>
</organism>
<sequence length="334" mass="37422">MKRILLLALFLFSFLVNINAQITDTGDKVGIGTTNPQEKLHINGNIRGNASGGALRIQSYNGYIDVGAQNSTWAHIYTDMPKIIFNKPVYSLTNTFSSYNNDLILQTEGNTRITINDDTGNVGIGITNPAQKLDVNGHIQTRAFILIDPDYGTNTDYTAFYREDEGTDNSIVKLRIGDDSLGSFDLGYKYWSTGEWISNFFVNNNGRVGIGTTTPDSKLTVAGNIHSQEVKVTVNAGADFVFDKDYNLPKLEEVQQFIKENGHLPEIPSAADMEQNGIHLSEMNIKLLQKIEELTLYTIEQEKKLEEQAIENQTFKNKIENLEKLVEQLMKKIN</sequence>
<dbReference type="KEGG" id="fbm:MQE35_03530"/>
<keyword evidence="1" id="KW-0175">Coiled coil</keyword>
<feature type="signal peptide" evidence="2">
    <location>
        <begin position="1"/>
        <end position="20"/>
    </location>
</feature>
<evidence type="ECO:0000256" key="2">
    <source>
        <dbReference type="SAM" id="SignalP"/>
    </source>
</evidence>
<proteinExistence type="predicted"/>
<dbReference type="AlphaFoldDB" id="A0A9E7A241"/>
<protein>
    <submittedName>
        <fullName evidence="3">Tail fiber protein</fullName>
    </submittedName>
</protein>
<dbReference type="Proteomes" id="UP000831290">
    <property type="component" value="Chromosome"/>
</dbReference>
<feature type="coiled-coil region" evidence="1">
    <location>
        <begin position="305"/>
        <end position="332"/>
    </location>
</feature>
<evidence type="ECO:0000313" key="3">
    <source>
        <dbReference type="EMBL" id="UOB18366.1"/>
    </source>
</evidence>